<gene>
    <name evidence="3" type="ORF">GALL_324900</name>
</gene>
<comment type="caution">
    <text evidence="3">The sequence shown here is derived from an EMBL/GenBank/DDBJ whole genome shotgun (WGS) entry which is preliminary data.</text>
</comment>
<proteinExistence type="predicted"/>
<protein>
    <submittedName>
        <fullName evidence="3">Thioredoxin</fullName>
    </submittedName>
</protein>
<feature type="domain" description="Thioredoxin" evidence="2">
    <location>
        <begin position="65"/>
        <end position="144"/>
    </location>
</feature>
<dbReference type="InterPro" id="IPR036249">
    <property type="entry name" value="Thioredoxin-like_sf"/>
</dbReference>
<dbReference type="SUPFAM" id="SSF52833">
    <property type="entry name" value="Thioredoxin-like"/>
    <property type="match status" value="1"/>
</dbReference>
<dbReference type="CDD" id="cd02947">
    <property type="entry name" value="TRX_family"/>
    <property type="match status" value="1"/>
</dbReference>
<organism evidence="3">
    <name type="scientific">mine drainage metagenome</name>
    <dbReference type="NCBI Taxonomy" id="410659"/>
    <lineage>
        <taxon>unclassified sequences</taxon>
        <taxon>metagenomes</taxon>
        <taxon>ecological metagenomes</taxon>
    </lineage>
</organism>
<accession>A0A1J5R119</accession>
<evidence type="ECO:0000259" key="2">
    <source>
        <dbReference type="Pfam" id="PF00085"/>
    </source>
</evidence>
<evidence type="ECO:0000256" key="1">
    <source>
        <dbReference type="SAM" id="Phobius"/>
    </source>
</evidence>
<dbReference type="Gene3D" id="3.40.30.10">
    <property type="entry name" value="Glutaredoxin"/>
    <property type="match status" value="1"/>
</dbReference>
<name>A0A1J5R119_9ZZZZ</name>
<reference evidence="3" key="1">
    <citation type="submission" date="2016-10" db="EMBL/GenBank/DDBJ databases">
        <title>Sequence of Gallionella enrichment culture.</title>
        <authorList>
            <person name="Poehlein A."/>
            <person name="Muehling M."/>
            <person name="Daniel R."/>
        </authorList>
    </citation>
    <scope>NUCLEOTIDE SEQUENCE</scope>
</reference>
<keyword evidence="1" id="KW-1133">Transmembrane helix</keyword>
<evidence type="ECO:0000313" key="3">
    <source>
        <dbReference type="EMBL" id="OIQ85652.1"/>
    </source>
</evidence>
<feature type="transmembrane region" description="Helical" evidence="1">
    <location>
        <begin position="7"/>
        <end position="24"/>
    </location>
</feature>
<dbReference type="InterPro" id="IPR013766">
    <property type="entry name" value="Thioredoxin_domain"/>
</dbReference>
<sequence length="161" mass="17198">MQTRIELLLGVLVVAGALGWWWSWRNGRFTAVSDRVAAVAHETDDAPVPTAPQVTPQELGVEPGDRATFVQLSSEVCAPCRRTAAVLSAIAADHPGIVHVELDVERHLELVRRFHVLRTPTVLVLGPDGTVCGRMSGAVSHHHAIASLESLGQCPGGARAH</sequence>
<dbReference type="EMBL" id="MLJW01000530">
    <property type="protein sequence ID" value="OIQ85652.1"/>
    <property type="molecule type" value="Genomic_DNA"/>
</dbReference>
<keyword evidence="1" id="KW-0472">Membrane</keyword>
<dbReference type="Pfam" id="PF00085">
    <property type="entry name" value="Thioredoxin"/>
    <property type="match status" value="1"/>
</dbReference>
<keyword evidence="1" id="KW-0812">Transmembrane</keyword>
<dbReference type="AlphaFoldDB" id="A0A1J5R119"/>